<reference evidence="3" key="1">
    <citation type="journal article" date="2021" name="PeerJ">
        <title>Extensive microbial diversity within the chicken gut microbiome revealed by metagenomics and culture.</title>
        <authorList>
            <person name="Gilroy R."/>
            <person name="Ravi A."/>
            <person name="Getino M."/>
            <person name="Pursley I."/>
            <person name="Horton D.L."/>
            <person name="Alikhan N.F."/>
            <person name="Baker D."/>
            <person name="Gharbi K."/>
            <person name="Hall N."/>
            <person name="Watson M."/>
            <person name="Adriaenssens E.M."/>
            <person name="Foster-Nyarko E."/>
            <person name="Jarju S."/>
            <person name="Secka A."/>
            <person name="Antonio M."/>
            <person name="Oren A."/>
            <person name="Chaudhuri R.R."/>
            <person name="La Ragione R."/>
            <person name="Hildebrand F."/>
            <person name="Pallen M.J."/>
        </authorList>
    </citation>
    <scope>NUCLEOTIDE SEQUENCE</scope>
    <source>
        <strain evidence="3">ChiGjej1B1-1692</strain>
    </source>
</reference>
<dbReference type="Proteomes" id="UP000823894">
    <property type="component" value="Unassembled WGS sequence"/>
</dbReference>
<dbReference type="InterPro" id="IPR052174">
    <property type="entry name" value="Flavoredoxin"/>
</dbReference>
<feature type="domain" description="Flavin reductase like" evidence="2">
    <location>
        <begin position="23"/>
        <end position="167"/>
    </location>
</feature>
<sequence>MGFREVNAEELQFNPFTKIGKEWLLVTAGDEEKHNTMTASWGAMGIMWGKNVATVYIRPQRYTKEFVDNGELFTLSFYSEEHRKALNICGSRSGRDCDKEKEAGLTPYYTDGTTAFEEADMIFVCRKLYSQPMAPEHFTVGGIDEKWYPAKDYHVMYMAEIVKVLVRE</sequence>
<name>A0A9D2SWE8_9FIRM</name>
<proteinExistence type="inferred from homology"/>
<reference evidence="3" key="2">
    <citation type="submission" date="2021-04" db="EMBL/GenBank/DDBJ databases">
        <authorList>
            <person name="Gilroy R."/>
        </authorList>
    </citation>
    <scope>NUCLEOTIDE SEQUENCE</scope>
    <source>
        <strain evidence="3">ChiGjej1B1-1692</strain>
    </source>
</reference>
<protein>
    <submittedName>
        <fullName evidence="3">Flavin reductase</fullName>
    </submittedName>
</protein>
<accession>A0A9D2SWE8</accession>
<evidence type="ECO:0000313" key="3">
    <source>
        <dbReference type="EMBL" id="HJC37602.1"/>
    </source>
</evidence>
<dbReference type="SUPFAM" id="SSF50475">
    <property type="entry name" value="FMN-binding split barrel"/>
    <property type="match status" value="1"/>
</dbReference>
<dbReference type="GO" id="GO:0016646">
    <property type="term" value="F:oxidoreductase activity, acting on the CH-NH group of donors, NAD or NADP as acceptor"/>
    <property type="evidence" value="ECO:0007669"/>
    <property type="project" value="UniProtKB-ARBA"/>
</dbReference>
<organism evidence="3 4">
    <name type="scientific">Candidatus Mediterraneibacter faecigallinarum</name>
    <dbReference type="NCBI Taxonomy" id="2838669"/>
    <lineage>
        <taxon>Bacteria</taxon>
        <taxon>Bacillati</taxon>
        <taxon>Bacillota</taxon>
        <taxon>Clostridia</taxon>
        <taxon>Lachnospirales</taxon>
        <taxon>Lachnospiraceae</taxon>
        <taxon>Mediterraneibacter</taxon>
    </lineage>
</organism>
<dbReference type="AlphaFoldDB" id="A0A9D2SWE8"/>
<evidence type="ECO:0000259" key="2">
    <source>
        <dbReference type="Pfam" id="PF01613"/>
    </source>
</evidence>
<dbReference type="Pfam" id="PF01613">
    <property type="entry name" value="Flavin_Reduct"/>
    <property type="match status" value="1"/>
</dbReference>
<evidence type="ECO:0000313" key="4">
    <source>
        <dbReference type="Proteomes" id="UP000823894"/>
    </source>
</evidence>
<dbReference type="Gene3D" id="2.30.110.10">
    <property type="entry name" value="Electron Transport, Fmn-binding Protein, Chain A"/>
    <property type="match status" value="1"/>
</dbReference>
<evidence type="ECO:0000256" key="1">
    <source>
        <dbReference type="ARBA" id="ARBA00038054"/>
    </source>
</evidence>
<comment type="similarity">
    <text evidence="1">Belongs to the flavoredoxin family.</text>
</comment>
<dbReference type="PANTHER" id="PTHR43567">
    <property type="entry name" value="FLAVOREDOXIN-RELATED-RELATED"/>
    <property type="match status" value="1"/>
</dbReference>
<dbReference type="EMBL" id="DWWK01000011">
    <property type="protein sequence ID" value="HJC37602.1"/>
    <property type="molecule type" value="Genomic_DNA"/>
</dbReference>
<dbReference type="GO" id="GO:0010181">
    <property type="term" value="F:FMN binding"/>
    <property type="evidence" value="ECO:0007669"/>
    <property type="project" value="InterPro"/>
</dbReference>
<comment type="caution">
    <text evidence="3">The sequence shown here is derived from an EMBL/GenBank/DDBJ whole genome shotgun (WGS) entry which is preliminary data.</text>
</comment>
<dbReference type="InterPro" id="IPR012349">
    <property type="entry name" value="Split_barrel_FMN-bd"/>
</dbReference>
<gene>
    <name evidence="3" type="ORF">H9757_00835</name>
</gene>
<dbReference type="PANTHER" id="PTHR43567:SF5">
    <property type="entry name" value="HYPOTHETICAL CYTOSOLIC PROTEIN"/>
    <property type="match status" value="1"/>
</dbReference>
<dbReference type="InterPro" id="IPR002563">
    <property type="entry name" value="Flavin_Rdtase-like_dom"/>
</dbReference>